<proteinExistence type="predicted"/>
<dbReference type="RefSeq" id="WP_056993120.1">
    <property type="nucleotide sequence ID" value="NZ_JQCE01000048.1"/>
</dbReference>
<feature type="compositionally biased region" description="Low complexity" evidence="1">
    <location>
        <begin position="104"/>
        <end position="113"/>
    </location>
</feature>
<gene>
    <name evidence="2" type="ORF">IV56_GL001906</name>
</gene>
<feature type="region of interest" description="Disordered" evidence="1">
    <location>
        <begin position="101"/>
        <end position="156"/>
    </location>
</feature>
<evidence type="ECO:0008006" key="4">
    <source>
        <dbReference type="Google" id="ProtNLM"/>
    </source>
</evidence>
<dbReference type="PATRIC" id="fig|1293598.4.peg.1985"/>
<dbReference type="EMBL" id="JQCE01000048">
    <property type="protein sequence ID" value="KRO16190.1"/>
    <property type="molecule type" value="Genomic_DNA"/>
</dbReference>
<evidence type="ECO:0000313" key="2">
    <source>
        <dbReference type="EMBL" id="KRO16190.1"/>
    </source>
</evidence>
<feature type="compositionally biased region" description="Basic and acidic residues" evidence="1">
    <location>
        <begin position="132"/>
        <end position="153"/>
    </location>
</feature>
<protein>
    <recommendedName>
        <fullName evidence="4">DnaD domain-containing protein</fullName>
    </recommendedName>
</protein>
<keyword evidence="3" id="KW-1185">Reference proteome</keyword>
<comment type="caution">
    <text evidence="2">The sequence shown here is derived from an EMBL/GenBank/DDBJ whole genome shotgun (WGS) entry which is preliminary data.</text>
</comment>
<reference evidence="2 3" key="1">
    <citation type="journal article" date="2015" name="Genome Announc.">
        <title>Expanding the biotechnology potential of lactobacilli through comparative genomics of 213 strains and associated genera.</title>
        <authorList>
            <person name="Sun Z."/>
            <person name="Harris H.M."/>
            <person name="McCann A."/>
            <person name="Guo C."/>
            <person name="Argimon S."/>
            <person name="Zhang W."/>
            <person name="Yang X."/>
            <person name="Jeffery I.B."/>
            <person name="Cooney J.C."/>
            <person name="Kagawa T.F."/>
            <person name="Liu W."/>
            <person name="Song Y."/>
            <person name="Salvetti E."/>
            <person name="Wrobel A."/>
            <person name="Rasinkangas P."/>
            <person name="Parkhill J."/>
            <person name="Rea M.C."/>
            <person name="O'Sullivan O."/>
            <person name="Ritari J."/>
            <person name="Douillard F.P."/>
            <person name="Paul Ross R."/>
            <person name="Yang R."/>
            <person name="Briner A.E."/>
            <person name="Felis G.E."/>
            <person name="de Vos W.M."/>
            <person name="Barrangou R."/>
            <person name="Klaenhammer T.R."/>
            <person name="Caufield P.W."/>
            <person name="Cui Y."/>
            <person name="Zhang H."/>
            <person name="O'Toole P.W."/>
        </authorList>
    </citation>
    <scope>NUCLEOTIDE SEQUENCE [LARGE SCALE GENOMIC DNA]</scope>
    <source>
        <strain evidence="2 3">DSM 24301</strain>
    </source>
</reference>
<accession>A0A0R2MRG3</accession>
<organism evidence="2 3">
    <name type="scientific">Lacticaseibacillus saniviri JCM 17471 = DSM 24301</name>
    <dbReference type="NCBI Taxonomy" id="1293598"/>
    <lineage>
        <taxon>Bacteria</taxon>
        <taxon>Bacillati</taxon>
        <taxon>Bacillota</taxon>
        <taxon>Bacilli</taxon>
        <taxon>Lactobacillales</taxon>
        <taxon>Lactobacillaceae</taxon>
        <taxon>Lacticaseibacillus</taxon>
    </lineage>
</organism>
<feature type="region of interest" description="Disordered" evidence="1">
    <location>
        <begin position="236"/>
        <end position="276"/>
    </location>
</feature>
<sequence>MDYFKQRRAFRKLLTEELDLSLGQVSLYRELLDYANDESKMDVQFKLRNSILASRTGLTEEGVKSARNRLVQENLITYVPGKKNKSNPAYQLVKLYVDHPSQRASSTSTSLPATPQPAPQPTPQSTPHKYLLRHDYDLTKKTSRPKSDKRTFEPGDPNLQAAEYLWGFIKGNNPEAKHPNLQRWANDIRLMHERDKRTYEQINGMIVWSQKDEFWQANILSAGKLRQKYDAMRAKANAASKAKPKSYGKPKRVEARPDWLAPNYQPPKEEVTPEMEAQLAANQAKLAALRHKNSKEEDEHVGS</sequence>
<evidence type="ECO:0000313" key="3">
    <source>
        <dbReference type="Proteomes" id="UP000050969"/>
    </source>
</evidence>
<name>A0A0R2MRG3_9LACO</name>
<feature type="compositionally biased region" description="Pro residues" evidence="1">
    <location>
        <begin position="114"/>
        <end position="124"/>
    </location>
</feature>
<evidence type="ECO:0000256" key="1">
    <source>
        <dbReference type="SAM" id="MobiDB-lite"/>
    </source>
</evidence>
<dbReference type="Proteomes" id="UP000050969">
    <property type="component" value="Unassembled WGS sequence"/>
</dbReference>
<dbReference type="STRING" id="1293598.IV56_GL001906"/>
<dbReference type="AlphaFoldDB" id="A0A0R2MRG3"/>